<organism evidence="2 3">
    <name type="scientific">Radiobacillus deserti</name>
    <dbReference type="NCBI Taxonomy" id="2594883"/>
    <lineage>
        <taxon>Bacteria</taxon>
        <taxon>Bacillati</taxon>
        <taxon>Bacillota</taxon>
        <taxon>Bacilli</taxon>
        <taxon>Bacillales</taxon>
        <taxon>Bacillaceae</taxon>
        <taxon>Radiobacillus</taxon>
    </lineage>
</organism>
<dbReference type="Proteomes" id="UP000315215">
    <property type="component" value="Chromosome"/>
</dbReference>
<dbReference type="Gene3D" id="3.30.70.1320">
    <property type="entry name" value="Multidrug efflux transporter AcrB pore domain like"/>
    <property type="match status" value="1"/>
</dbReference>
<dbReference type="EMBL" id="CP041666">
    <property type="protein sequence ID" value="QDP39318.1"/>
    <property type="molecule type" value="Genomic_DNA"/>
</dbReference>
<dbReference type="PANTHER" id="PTHR32063:SF0">
    <property type="entry name" value="SWARMING MOTILITY PROTEIN SWRC"/>
    <property type="match status" value="1"/>
</dbReference>
<dbReference type="Pfam" id="PF00873">
    <property type="entry name" value="ACR_tran"/>
    <property type="match status" value="1"/>
</dbReference>
<dbReference type="SUPFAM" id="SSF82693">
    <property type="entry name" value="Multidrug efflux transporter AcrB pore domain, PN1, PN2, PC1 and PC2 subdomains"/>
    <property type="match status" value="2"/>
</dbReference>
<dbReference type="Gene3D" id="3.30.70.1440">
    <property type="entry name" value="Multidrug efflux transporter AcrB pore domain"/>
    <property type="match status" value="1"/>
</dbReference>
<feature type="transmembrane region" description="Helical" evidence="1">
    <location>
        <begin position="837"/>
        <end position="856"/>
    </location>
</feature>
<keyword evidence="1" id="KW-1133">Transmembrane helix</keyword>
<dbReference type="Gene3D" id="3.30.70.1430">
    <property type="entry name" value="Multidrug efflux transporter AcrB pore domain"/>
    <property type="match status" value="2"/>
</dbReference>
<feature type="transmembrane region" description="Helical" evidence="1">
    <location>
        <begin position="427"/>
        <end position="449"/>
    </location>
</feature>
<gene>
    <name evidence="2" type="ORF">FN924_03395</name>
</gene>
<dbReference type="KEGG" id="aqt:FN924_03395"/>
<reference evidence="2 3" key="1">
    <citation type="submission" date="2019-07" db="EMBL/GenBank/DDBJ databases">
        <authorList>
            <person name="Li J."/>
        </authorList>
    </citation>
    <scope>NUCLEOTIDE SEQUENCE [LARGE SCALE GENOMIC DNA]</scope>
    <source>
        <strain evidence="2 3">TKL69</strain>
    </source>
</reference>
<dbReference type="GO" id="GO:0005886">
    <property type="term" value="C:plasma membrane"/>
    <property type="evidence" value="ECO:0007669"/>
    <property type="project" value="TreeGrafter"/>
</dbReference>
<keyword evidence="1" id="KW-0472">Membrane</keyword>
<feature type="transmembrane region" description="Helical" evidence="1">
    <location>
        <begin position="519"/>
        <end position="537"/>
    </location>
</feature>
<feature type="transmembrane region" description="Helical" evidence="1">
    <location>
        <begin position="889"/>
        <end position="910"/>
    </location>
</feature>
<accession>A0A516KD41</accession>
<dbReference type="Gene3D" id="3.30.2090.10">
    <property type="entry name" value="Multidrug efflux transporter AcrB TolC docking domain, DN and DC subdomains"/>
    <property type="match status" value="2"/>
</dbReference>
<feature type="transmembrane region" description="Helical" evidence="1">
    <location>
        <begin position="455"/>
        <end position="481"/>
    </location>
</feature>
<dbReference type="PRINTS" id="PR00702">
    <property type="entry name" value="ACRIFLAVINRP"/>
</dbReference>
<feature type="transmembrane region" description="Helical" evidence="1">
    <location>
        <begin position="969"/>
        <end position="992"/>
    </location>
</feature>
<proteinExistence type="predicted"/>
<feature type="transmembrane region" description="Helical" evidence="1">
    <location>
        <begin position="356"/>
        <end position="376"/>
    </location>
</feature>
<dbReference type="InterPro" id="IPR027463">
    <property type="entry name" value="AcrB_DN_DC_subdom"/>
</dbReference>
<evidence type="ECO:0000256" key="1">
    <source>
        <dbReference type="SAM" id="Phobius"/>
    </source>
</evidence>
<keyword evidence="1" id="KW-0812">Transmembrane</keyword>
<keyword evidence="3" id="KW-1185">Reference proteome</keyword>
<dbReference type="GO" id="GO:0042910">
    <property type="term" value="F:xenobiotic transmembrane transporter activity"/>
    <property type="evidence" value="ECO:0007669"/>
    <property type="project" value="TreeGrafter"/>
</dbReference>
<feature type="transmembrane region" description="Helical" evidence="1">
    <location>
        <begin position="863"/>
        <end position="883"/>
    </location>
</feature>
<protein>
    <submittedName>
        <fullName evidence="2">Efflux RND transporter permease subunit</fullName>
    </submittedName>
</protein>
<sequence>MKLLSFIVRRKILVGLSVFLILLLGGYAIINLDKELMPVVKMDGGYVDITTEDMSASEIERTITTPLEAKIQSIDGVEDVNSTTSIGRISLDVTIEEGRGDEVFKEVETTVNSTSSEMKGIDQIDAGQYGSNQSYEFFMDVSGGDMKEMTTFAKDILEPRLEELPEVRDVSLSGTLENEVEIAFDREEIQKAQLDITQVIGIIQESNSEATLGQFSEDGSNSTLRWNSQVTGIEDLQDIEIPSPSGMITLDKVADISLQPLESSSFVWKNGTKDFVFVQVGRAADVTQIEMADAIRAEIDHIRDENLLNGFELNEIVAQADYVQESIDGVTSNILIGGIIAIVILLLFLRNVRATLIVGISIPTSVLLTFVAMALFDYSLNILTLIGLGLGIGMMVDSSIVILESIYRKKEQGIPAFDAVIAGTKEVAGAVLASMLTTIVVFLPIGLLGGDMGQFMIMLSTVVAITLVSSVVISFTLIPSLSEKFLKLRKHKVERKQGPLQRGYRRLTGWVVKKKRNSFIIITTFLLLFAGSIFLVPKIPMTIMPDMYNRYNEILIEVEPGLSETQKTALIDEMHTRLSNIQDVETDYMMDEGNSLYTIINMTKGEDITREQAEINEDIFDALRGLKEDYPVNSVQGSMSSGGGYPVQVTLKGEEFERLQALSEEFSEKLADIDGIVEVQHSMQNTSSQQEVVLDEKALEDTSISQSQIKQLIQQSFLTTEIGELTIDEENVPINVTWNDASKPENRSELMDMEIHTADGEKTLSDFVSFQNVETPNEIKHTDGERFVTISADIKDRDLGAINRDVQKLMNDFDTPEGYDITAAGDLEQQQELMQQMLMVLGIAIFLVYLVMAVQFNHLVHPLIVMSVIPVTVIGVIVGLFITGQDLSLMSGMGVVMLIGIVLNNAILLIDRTNQLRREGYSVEEALLEAGQNRLRPIFMTTLTTVGGMLPLALASGSAGNYQAPMATAIISGLLFATFITLLLVPAVYALFSRKKKKLGQEEAKQEQAIL</sequence>
<feature type="transmembrane region" description="Helical" evidence="1">
    <location>
        <begin position="382"/>
        <end position="406"/>
    </location>
</feature>
<name>A0A516KD41_9BACI</name>
<dbReference type="InterPro" id="IPR001036">
    <property type="entry name" value="Acrflvin-R"/>
</dbReference>
<dbReference type="RefSeq" id="WP_143892068.1">
    <property type="nucleotide sequence ID" value="NZ_CP041666.1"/>
</dbReference>
<evidence type="ECO:0000313" key="3">
    <source>
        <dbReference type="Proteomes" id="UP000315215"/>
    </source>
</evidence>
<dbReference type="PANTHER" id="PTHR32063">
    <property type="match status" value="1"/>
</dbReference>
<dbReference type="SUPFAM" id="SSF82714">
    <property type="entry name" value="Multidrug efflux transporter AcrB TolC docking domain, DN and DC subdomains"/>
    <property type="match status" value="1"/>
</dbReference>
<evidence type="ECO:0000313" key="2">
    <source>
        <dbReference type="EMBL" id="QDP39318.1"/>
    </source>
</evidence>
<feature type="transmembrane region" description="Helical" evidence="1">
    <location>
        <begin position="330"/>
        <end position="349"/>
    </location>
</feature>
<feature type="transmembrane region" description="Helical" evidence="1">
    <location>
        <begin position="938"/>
        <end position="957"/>
    </location>
</feature>
<dbReference type="AlphaFoldDB" id="A0A516KD41"/>
<dbReference type="SUPFAM" id="SSF82866">
    <property type="entry name" value="Multidrug efflux transporter AcrB transmembrane domain"/>
    <property type="match status" value="2"/>
</dbReference>
<dbReference type="OrthoDB" id="9757876at2"/>
<dbReference type="Gene3D" id="1.20.1640.10">
    <property type="entry name" value="Multidrug efflux transporter AcrB transmembrane domain"/>
    <property type="match status" value="2"/>
</dbReference>